<evidence type="ECO:0000313" key="3">
    <source>
        <dbReference type="Proteomes" id="UP000245812"/>
    </source>
</evidence>
<evidence type="ECO:0008006" key="4">
    <source>
        <dbReference type="Google" id="ProtNLM"/>
    </source>
</evidence>
<gene>
    <name evidence="2" type="ORF">C7456_101345</name>
</gene>
<name>A0A316III2_9GAMM</name>
<evidence type="ECO:0000256" key="1">
    <source>
        <dbReference type="SAM" id="MobiDB-lite"/>
    </source>
</evidence>
<protein>
    <recommendedName>
        <fullName evidence="4">DUF1579 domain-containing protein</fullName>
    </recommendedName>
</protein>
<keyword evidence="3" id="KW-1185">Reference proteome</keyword>
<dbReference type="Proteomes" id="UP000245812">
    <property type="component" value="Unassembled WGS sequence"/>
</dbReference>
<organism evidence="2 3">
    <name type="scientific">Fulvimonas soli</name>
    <dbReference type="NCBI Taxonomy" id="155197"/>
    <lineage>
        <taxon>Bacteria</taxon>
        <taxon>Pseudomonadati</taxon>
        <taxon>Pseudomonadota</taxon>
        <taxon>Gammaproteobacteria</taxon>
        <taxon>Lysobacterales</taxon>
        <taxon>Rhodanobacteraceae</taxon>
        <taxon>Fulvimonas</taxon>
    </lineage>
</organism>
<feature type="region of interest" description="Disordered" evidence="1">
    <location>
        <begin position="1"/>
        <end position="35"/>
    </location>
</feature>
<feature type="compositionally biased region" description="Polar residues" evidence="1">
    <location>
        <begin position="13"/>
        <end position="23"/>
    </location>
</feature>
<accession>A0A316III2</accession>
<evidence type="ECO:0000313" key="2">
    <source>
        <dbReference type="EMBL" id="PWK92999.1"/>
    </source>
</evidence>
<dbReference type="EMBL" id="QGHC01000001">
    <property type="protein sequence ID" value="PWK92999.1"/>
    <property type="molecule type" value="Genomic_DNA"/>
</dbReference>
<sequence>MHAKPPMHLVTRTHASTSTTRNAQAARPCTSGRKPATAGWRRAAACALALAIQQDAVARRPLIDASAGARFSDALLACGPSPELPASAAAVYGWLVGDWAVDVTDVRPDGSRHTSTGEWHFAWVLEGRAIQDVWIAPVRAQRRGSVPREHNRYGSSLRYYDDSIKAWRVVWINPVSHDQTELVARKVGDSVVQQSSDPDGTFTRWTFTDIKPASFTWLSEYSSDGGRTWQLDAVFKARRVGGNGPCAPAVPHPG</sequence>
<dbReference type="AlphaFoldDB" id="A0A316III2"/>
<proteinExistence type="predicted"/>
<comment type="caution">
    <text evidence="2">The sequence shown here is derived from an EMBL/GenBank/DDBJ whole genome shotgun (WGS) entry which is preliminary data.</text>
</comment>
<reference evidence="2 3" key="1">
    <citation type="submission" date="2018-05" db="EMBL/GenBank/DDBJ databases">
        <title>Genomic Encyclopedia of Type Strains, Phase IV (KMG-IV): sequencing the most valuable type-strain genomes for metagenomic binning, comparative biology and taxonomic classification.</title>
        <authorList>
            <person name="Goeker M."/>
        </authorList>
    </citation>
    <scope>NUCLEOTIDE SEQUENCE [LARGE SCALE GENOMIC DNA]</scope>
    <source>
        <strain evidence="2 3">DSM 14263</strain>
    </source>
</reference>